<dbReference type="SUPFAM" id="SSF50129">
    <property type="entry name" value="GroES-like"/>
    <property type="match status" value="1"/>
</dbReference>
<dbReference type="SUPFAM" id="SSF51735">
    <property type="entry name" value="NAD(P)-binding Rossmann-fold domains"/>
    <property type="match status" value="1"/>
</dbReference>
<proteinExistence type="inferred from homology"/>
<feature type="domain" description="Enoyl reductase (ER)" evidence="4">
    <location>
        <begin position="13"/>
        <end position="339"/>
    </location>
</feature>
<dbReference type="GO" id="GO:0016651">
    <property type="term" value="F:oxidoreductase activity, acting on NAD(P)H"/>
    <property type="evidence" value="ECO:0007669"/>
    <property type="project" value="InterPro"/>
</dbReference>
<name>A0A6A6V360_9PLEO</name>
<dbReference type="PANTHER" id="PTHR45348">
    <property type="entry name" value="HYPOTHETICAL OXIDOREDUCTASE (EUROFUNG)"/>
    <property type="match status" value="1"/>
</dbReference>
<keyword evidence="3" id="KW-0560">Oxidoreductase</keyword>
<accession>A0A6A6V360</accession>
<dbReference type="EMBL" id="MU006595">
    <property type="protein sequence ID" value="KAF2743607.1"/>
    <property type="molecule type" value="Genomic_DNA"/>
</dbReference>
<comment type="similarity">
    <text evidence="1">Belongs to the zinc-containing alcohol dehydrogenase family.</text>
</comment>
<keyword evidence="6" id="KW-1185">Reference proteome</keyword>
<evidence type="ECO:0000256" key="1">
    <source>
        <dbReference type="ARBA" id="ARBA00008072"/>
    </source>
</evidence>
<evidence type="ECO:0000256" key="2">
    <source>
        <dbReference type="ARBA" id="ARBA00011245"/>
    </source>
</evidence>
<dbReference type="CDD" id="cd08249">
    <property type="entry name" value="enoyl_reductase_like"/>
    <property type="match status" value="1"/>
</dbReference>
<dbReference type="Gene3D" id="3.90.180.10">
    <property type="entry name" value="Medium-chain alcohol dehydrogenases, catalytic domain"/>
    <property type="match status" value="1"/>
</dbReference>
<gene>
    <name evidence="5" type="ORF">M011DRAFT_471159</name>
</gene>
<dbReference type="InterPro" id="IPR013154">
    <property type="entry name" value="ADH-like_N"/>
</dbReference>
<organism evidence="5 6">
    <name type="scientific">Sporormia fimetaria CBS 119925</name>
    <dbReference type="NCBI Taxonomy" id="1340428"/>
    <lineage>
        <taxon>Eukaryota</taxon>
        <taxon>Fungi</taxon>
        <taxon>Dikarya</taxon>
        <taxon>Ascomycota</taxon>
        <taxon>Pezizomycotina</taxon>
        <taxon>Dothideomycetes</taxon>
        <taxon>Pleosporomycetidae</taxon>
        <taxon>Pleosporales</taxon>
        <taxon>Sporormiaceae</taxon>
        <taxon>Sporormia</taxon>
    </lineage>
</organism>
<evidence type="ECO:0000313" key="5">
    <source>
        <dbReference type="EMBL" id="KAF2743607.1"/>
    </source>
</evidence>
<dbReference type="InterPro" id="IPR036291">
    <property type="entry name" value="NAD(P)-bd_dom_sf"/>
</dbReference>
<dbReference type="PANTHER" id="PTHR45348:SF2">
    <property type="entry name" value="ZINC-TYPE ALCOHOL DEHYDROGENASE-LIKE PROTEIN C2E1P3.01"/>
    <property type="match status" value="1"/>
</dbReference>
<dbReference type="Pfam" id="PF00107">
    <property type="entry name" value="ADH_zinc_N"/>
    <property type="match status" value="1"/>
</dbReference>
<dbReference type="InterPro" id="IPR013149">
    <property type="entry name" value="ADH-like_C"/>
</dbReference>
<reference evidence="5" key="1">
    <citation type="journal article" date="2020" name="Stud. Mycol.">
        <title>101 Dothideomycetes genomes: a test case for predicting lifestyles and emergence of pathogens.</title>
        <authorList>
            <person name="Haridas S."/>
            <person name="Albert R."/>
            <person name="Binder M."/>
            <person name="Bloem J."/>
            <person name="Labutti K."/>
            <person name="Salamov A."/>
            <person name="Andreopoulos B."/>
            <person name="Baker S."/>
            <person name="Barry K."/>
            <person name="Bills G."/>
            <person name="Bluhm B."/>
            <person name="Cannon C."/>
            <person name="Castanera R."/>
            <person name="Culley D."/>
            <person name="Daum C."/>
            <person name="Ezra D."/>
            <person name="Gonzalez J."/>
            <person name="Henrissat B."/>
            <person name="Kuo A."/>
            <person name="Liang C."/>
            <person name="Lipzen A."/>
            <person name="Lutzoni F."/>
            <person name="Magnuson J."/>
            <person name="Mondo S."/>
            <person name="Nolan M."/>
            <person name="Ohm R."/>
            <person name="Pangilinan J."/>
            <person name="Park H.-J."/>
            <person name="Ramirez L."/>
            <person name="Alfaro M."/>
            <person name="Sun H."/>
            <person name="Tritt A."/>
            <person name="Yoshinaga Y."/>
            <person name="Zwiers L.-H."/>
            <person name="Turgeon B."/>
            <person name="Goodwin S."/>
            <person name="Spatafora J."/>
            <person name="Crous P."/>
            <person name="Grigoriev I."/>
        </authorList>
    </citation>
    <scope>NUCLEOTIDE SEQUENCE</scope>
    <source>
        <strain evidence="5">CBS 119925</strain>
    </source>
</reference>
<evidence type="ECO:0000259" key="4">
    <source>
        <dbReference type="SMART" id="SM00829"/>
    </source>
</evidence>
<comment type="subunit">
    <text evidence="2">Monomer.</text>
</comment>
<evidence type="ECO:0000256" key="3">
    <source>
        <dbReference type="ARBA" id="ARBA00023002"/>
    </source>
</evidence>
<dbReference type="OrthoDB" id="48317at2759"/>
<dbReference type="InterPro" id="IPR011032">
    <property type="entry name" value="GroES-like_sf"/>
</dbReference>
<dbReference type="InterPro" id="IPR047122">
    <property type="entry name" value="Trans-enoyl_RdTase-like"/>
</dbReference>
<dbReference type="InterPro" id="IPR020843">
    <property type="entry name" value="ER"/>
</dbReference>
<dbReference type="Pfam" id="PF08240">
    <property type="entry name" value="ADH_N"/>
    <property type="match status" value="1"/>
</dbReference>
<evidence type="ECO:0000313" key="6">
    <source>
        <dbReference type="Proteomes" id="UP000799440"/>
    </source>
</evidence>
<dbReference type="Gene3D" id="3.40.50.720">
    <property type="entry name" value="NAD(P)-binding Rossmann-like Domain"/>
    <property type="match status" value="1"/>
</dbReference>
<dbReference type="AlphaFoldDB" id="A0A6A6V360"/>
<protein>
    <submittedName>
        <fullName evidence="5">GroES-like protein</fullName>
    </submittedName>
</protein>
<dbReference type="Proteomes" id="UP000799440">
    <property type="component" value="Unassembled WGS sequence"/>
</dbReference>
<sequence length="342" mass="37221">MSTQRALVHKSKGVFEVRNDVPLPRLRDDYIVVKTKAVALNPTDYKSAANNPSPGAIAGCDYAGVVEQVGNNVSLPFKEGDRVAGFIRGGDPENHENGAFAEHVTAKGDIQMKIGDNISFEDAATLGVGVTTVGQGLYQSLGLPMPPAKVEKHTPILIYGGSTATGALAIQYAKYSGCEVITTCSPHNFDLCKRLGADHVFDYKDPEVGKKIRELTKNNLTLAFDTISEKGSPEICADALSSKYGHYSCILPVKDFPRDEVKNTFTLAYTVFGEKFNDYFPASQKDFEFGKKFWKASEELFNSGKIKAHTVEVREGGLEAIPQGLRDLEDGKVSGVKLVYKL</sequence>
<dbReference type="SMART" id="SM00829">
    <property type="entry name" value="PKS_ER"/>
    <property type="match status" value="1"/>
</dbReference>